<evidence type="ECO:0000256" key="2">
    <source>
        <dbReference type="ARBA" id="ARBA00022617"/>
    </source>
</evidence>
<dbReference type="AlphaFoldDB" id="A0A2G5K5K6"/>
<comment type="caution">
    <text evidence="7">The sequence shown here is derived from an EMBL/GenBank/DDBJ whole genome shotgun (WGS) entry which is preliminary data.</text>
</comment>
<feature type="transmembrane region" description="Helical" evidence="5">
    <location>
        <begin position="103"/>
        <end position="125"/>
    </location>
</feature>
<evidence type="ECO:0000256" key="3">
    <source>
        <dbReference type="ARBA" id="ARBA00022723"/>
    </source>
</evidence>
<evidence type="ECO:0000256" key="1">
    <source>
        <dbReference type="ARBA" id="ARBA00010342"/>
    </source>
</evidence>
<evidence type="ECO:0000259" key="6">
    <source>
        <dbReference type="Pfam" id="PF03918"/>
    </source>
</evidence>
<dbReference type="RefSeq" id="WP_099592273.1">
    <property type="nucleotide sequence ID" value="NZ_MDGM01000012.1"/>
</dbReference>
<reference evidence="7 8" key="1">
    <citation type="submission" date="2016-08" db="EMBL/GenBank/DDBJ databases">
        <title>Draft genome of Amylibacter sp. strain 4G11.</title>
        <authorList>
            <person name="Wong S.-K."/>
            <person name="Hamasaki K."/>
            <person name="Yoshizawa S."/>
        </authorList>
    </citation>
    <scope>NUCLEOTIDE SEQUENCE [LARGE SCALE GENOMIC DNA]</scope>
    <source>
        <strain evidence="7 8">4G11</strain>
    </source>
</reference>
<dbReference type="InterPro" id="IPR005616">
    <property type="entry name" value="CcmH/CycL/Ccl2/NrfF_N"/>
</dbReference>
<evidence type="ECO:0000256" key="4">
    <source>
        <dbReference type="ARBA" id="ARBA00023004"/>
    </source>
</evidence>
<keyword evidence="8" id="KW-1185">Reference proteome</keyword>
<keyword evidence="2 5" id="KW-0349">Heme</keyword>
<evidence type="ECO:0000256" key="5">
    <source>
        <dbReference type="RuleBase" id="RU364112"/>
    </source>
</evidence>
<dbReference type="GO" id="GO:0046872">
    <property type="term" value="F:metal ion binding"/>
    <property type="evidence" value="ECO:0007669"/>
    <property type="project" value="UniProtKB-KW"/>
</dbReference>
<dbReference type="PANTHER" id="PTHR47601">
    <property type="match status" value="1"/>
</dbReference>
<dbReference type="CDD" id="cd16378">
    <property type="entry name" value="CcmH_N"/>
    <property type="match status" value="1"/>
</dbReference>
<protein>
    <recommendedName>
        <fullName evidence="5">Cytochrome c-type biogenesis protein</fullName>
    </recommendedName>
</protein>
<gene>
    <name evidence="7" type="ORF">BFP76_01720</name>
</gene>
<dbReference type="PANTHER" id="PTHR47601:SF1">
    <property type="entry name" value="CYTOCHROME C-TYPE BIOGENESIS CCMH-LIKE MITOCHONDRIAL PROTEIN"/>
    <property type="match status" value="1"/>
</dbReference>
<keyword evidence="4 5" id="KW-0408">Iron</keyword>
<feature type="domain" description="CcmH/CycL/Ccl2/NrfF N-terminal" evidence="6">
    <location>
        <begin position="8"/>
        <end position="146"/>
    </location>
</feature>
<dbReference type="InterPro" id="IPR038297">
    <property type="entry name" value="CcmH/CycL/NrfF/Ccl2_sf"/>
</dbReference>
<keyword evidence="5" id="KW-0812">Transmembrane</keyword>
<dbReference type="EMBL" id="MDGM01000012">
    <property type="protein sequence ID" value="PIB23994.1"/>
    <property type="molecule type" value="Genomic_DNA"/>
</dbReference>
<sequence>MFKHCVLILAFVIALPSFAVEPDEILDDPILETRARDISANVRCVVCQNEPIDSSNAGVARDLRLLIRERLVAGDSDDQVYDFLVARYGDYVLFKPPWRPSTYLLWLAPFLILGGGIIGMVYALMRKPQNPHAGLNADEQAQLDELIGSNNEGDAT</sequence>
<keyword evidence="5" id="KW-0732">Signal</keyword>
<dbReference type="Pfam" id="PF03918">
    <property type="entry name" value="CcmH"/>
    <property type="match status" value="1"/>
</dbReference>
<comment type="function">
    <text evidence="5">Possible subunit of a heme lyase.</text>
</comment>
<dbReference type="OrthoDB" id="9804975at2"/>
<evidence type="ECO:0000313" key="8">
    <source>
        <dbReference type="Proteomes" id="UP000231516"/>
    </source>
</evidence>
<dbReference type="Gene3D" id="1.10.8.640">
    <property type="entry name" value="Cytochrome C biogenesis protein"/>
    <property type="match status" value="1"/>
</dbReference>
<name>A0A2G5K5K6_9RHOB</name>
<organism evidence="7 8">
    <name type="scientific">Paramylibacter kogurei</name>
    <dbReference type="NCBI Taxonomy" id="1889778"/>
    <lineage>
        <taxon>Bacteria</taxon>
        <taxon>Pseudomonadati</taxon>
        <taxon>Pseudomonadota</taxon>
        <taxon>Alphaproteobacteria</taxon>
        <taxon>Rhodobacterales</taxon>
        <taxon>Paracoccaceae</taxon>
        <taxon>Paramylibacter</taxon>
    </lineage>
</organism>
<dbReference type="Proteomes" id="UP000231516">
    <property type="component" value="Unassembled WGS sequence"/>
</dbReference>
<accession>A0A2G5K5K6</accession>
<keyword evidence="5" id="KW-1133">Transmembrane helix</keyword>
<feature type="chain" id="PRO_5013423335" description="Cytochrome c-type biogenesis protein" evidence="5">
    <location>
        <begin position="20"/>
        <end position="156"/>
    </location>
</feature>
<feature type="signal peptide" evidence="5">
    <location>
        <begin position="1"/>
        <end position="19"/>
    </location>
</feature>
<comment type="similarity">
    <text evidence="1 5">Belongs to the CcmH/CycL/Ccl2/NrfF family.</text>
</comment>
<keyword evidence="3 5" id="KW-0479">Metal-binding</keyword>
<evidence type="ECO:0000313" key="7">
    <source>
        <dbReference type="EMBL" id="PIB23994.1"/>
    </source>
</evidence>
<keyword evidence="5" id="KW-0472">Membrane</keyword>
<proteinExistence type="inferred from homology"/>